<organism evidence="1 3">
    <name type="scientific">Rhizoctonia solani</name>
    <dbReference type="NCBI Taxonomy" id="456999"/>
    <lineage>
        <taxon>Eukaryota</taxon>
        <taxon>Fungi</taxon>
        <taxon>Dikarya</taxon>
        <taxon>Basidiomycota</taxon>
        <taxon>Agaricomycotina</taxon>
        <taxon>Agaricomycetes</taxon>
        <taxon>Cantharellales</taxon>
        <taxon>Ceratobasidiaceae</taxon>
        <taxon>Rhizoctonia</taxon>
    </lineage>
</organism>
<dbReference type="Pfam" id="PF11951">
    <property type="entry name" value="Fungal_trans_2"/>
    <property type="match status" value="1"/>
</dbReference>
<dbReference type="AlphaFoldDB" id="A0A8H3AMH3"/>
<evidence type="ECO:0000313" key="1">
    <source>
        <dbReference type="EMBL" id="CAE6433675.1"/>
    </source>
</evidence>
<dbReference type="InterPro" id="IPR021858">
    <property type="entry name" value="Fun_TF"/>
</dbReference>
<protein>
    <submittedName>
        <fullName evidence="1">Uncharacterized protein</fullName>
    </submittedName>
</protein>
<proteinExistence type="predicted"/>
<name>A0A8H3AMH3_9AGAM</name>
<gene>
    <name evidence="2" type="ORF">RDB_LOCUS129591</name>
    <name evidence="1" type="ORF">RDB_LOCUS38910</name>
</gene>
<dbReference type="Proteomes" id="UP000663888">
    <property type="component" value="Unassembled WGS sequence"/>
</dbReference>
<dbReference type="EMBL" id="CAJMWY010003716">
    <property type="protein sequence ID" value="CAE6505712.1"/>
    <property type="molecule type" value="Genomic_DNA"/>
</dbReference>
<evidence type="ECO:0000313" key="3">
    <source>
        <dbReference type="Proteomes" id="UP000663888"/>
    </source>
</evidence>
<reference evidence="1" key="1">
    <citation type="submission" date="2021-01" db="EMBL/GenBank/DDBJ databases">
        <authorList>
            <person name="Kaushik A."/>
        </authorList>
    </citation>
    <scope>NUCLEOTIDE SEQUENCE</scope>
    <source>
        <strain evidence="1">AG4-R118</strain>
        <strain evidence="2">AG4-RS23</strain>
    </source>
</reference>
<dbReference type="EMBL" id="CAJMWX010000830">
    <property type="protein sequence ID" value="CAE6433675.1"/>
    <property type="molecule type" value="Genomic_DNA"/>
</dbReference>
<accession>A0A8H3AMH3</accession>
<dbReference type="Proteomes" id="UP000663861">
    <property type="component" value="Unassembled WGS sequence"/>
</dbReference>
<comment type="caution">
    <text evidence="1">The sequence shown here is derived from an EMBL/GenBank/DDBJ whole genome shotgun (WGS) entry which is preliminary data.</text>
</comment>
<sequence>MRNKIQADDGCHSPIYRPWNYRKSRETASNPQFTWNYLAKFMETLCTFIPPSIDSTQTTKETYFVHIIHEYQLQRAGCCFMAPPASVRDPMLNRLIGSKTMIWAMYLGAKLFQALDGDPHGTNIRGGVGWIDKFEKKFILDSNPSSSLNDAADWLFAQLELVYLSFVMTNSISGYGLLRKALPGFLHLVAVDPNLTMEHSDGSLVVSFPRAFGAPQHELKRFIFYDTTAGLVLGVPPLVEYGYDGECDPTSHGFEWVHGVPIPFVETISQVNSWRSGSRVAPLDDWRNLERRVLAWQPQLVISEEDDSAARNVERLAVQEAWRHVTLIYIYMGICGVSSHDSRVQASIRQIIQLGDTIVNSSIGLHMFTHYVVV</sequence>
<evidence type="ECO:0000313" key="2">
    <source>
        <dbReference type="EMBL" id="CAE6505712.1"/>
    </source>
</evidence>